<dbReference type="AlphaFoldDB" id="A0A7S4M928"/>
<comment type="similarity">
    <text evidence="1">Belongs to the RRF family.</text>
</comment>
<dbReference type="GO" id="GO:0043023">
    <property type="term" value="F:ribosomal large subunit binding"/>
    <property type="evidence" value="ECO:0007669"/>
    <property type="project" value="TreeGrafter"/>
</dbReference>
<evidence type="ECO:0000256" key="1">
    <source>
        <dbReference type="ARBA" id="ARBA00005912"/>
    </source>
</evidence>
<gene>
    <name evidence="4" type="ORF">VSP0166_LOCUS3934</name>
</gene>
<feature type="domain" description="Ribosome recycling factor" evidence="3">
    <location>
        <begin position="99"/>
        <end position="276"/>
    </location>
</feature>
<evidence type="ECO:0000259" key="3">
    <source>
        <dbReference type="Pfam" id="PF01765"/>
    </source>
</evidence>
<accession>A0A7S4M928</accession>
<dbReference type="EMBL" id="HBKP01005506">
    <property type="protein sequence ID" value="CAE2207625.1"/>
    <property type="molecule type" value="Transcribed_RNA"/>
</dbReference>
<dbReference type="SUPFAM" id="SSF55194">
    <property type="entry name" value="Ribosome recycling factor, RRF"/>
    <property type="match status" value="1"/>
</dbReference>
<sequence length="280" mass="31845">MHRSTSSLLSRFVVSPAFLSRSAFRPSGRYFTASAIQFHGNMLRTNSLSPRLEIFDCRGKKKKGGKSSEPSSALQDMAAEGVDMKYLEEKMNKTLEYLNNMLSGLRTERLSPSLIENVMIELPAKGEKAGEEKKKKKKKGGNLVPLRNIADISIFDHRTLVVHPHDEALQKSIIKGLNTAEGGFNPQPHEGQGIKVPIPKMTLEFREQLEKTINKYCEECKESLRRVRREGMDQVKKIKTMVSKDEAFRQEKKIQELLDRMTKAVNDRTAQKIVEIKDIQ</sequence>
<reference evidence="4" key="1">
    <citation type="submission" date="2021-01" db="EMBL/GenBank/DDBJ databases">
        <authorList>
            <person name="Corre E."/>
            <person name="Pelletier E."/>
            <person name="Niang G."/>
            <person name="Scheremetjew M."/>
            <person name="Finn R."/>
            <person name="Kale V."/>
            <person name="Holt S."/>
            <person name="Cochrane G."/>
            <person name="Meng A."/>
            <person name="Brown T."/>
            <person name="Cohen L."/>
        </authorList>
    </citation>
    <scope>NUCLEOTIDE SEQUENCE</scope>
    <source>
        <strain evidence="4">DIVA3 518/3/11/1/6</strain>
    </source>
</reference>
<dbReference type="InterPro" id="IPR002661">
    <property type="entry name" value="Ribosome_recyc_fac"/>
</dbReference>
<dbReference type="Pfam" id="PF01765">
    <property type="entry name" value="RRF"/>
    <property type="match status" value="1"/>
</dbReference>
<dbReference type="PANTHER" id="PTHR20982">
    <property type="entry name" value="RIBOSOME RECYCLING FACTOR"/>
    <property type="match status" value="1"/>
</dbReference>
<evidence type="ECO:0000313" key="4">
    <source>
        <dbReference type="EMBL" id="CAE2207625.1"/>
    </source>
</evidence>
<evidence type="ECO:0000256" key="2">
    <source>
        <dbReference type="ARBA" id="ARBA00022917"/>
    </source>
</evidence>
<protein>
    <recommendedName>
        <fullName evidence="3">Ribosome recycling factor domain-containing protein</fullName>
    </recommendedName>
</protein>
<dbReference type="InterPro" id="IPR036191">
    <property type="entry name" value="RRF_sf"/>
</dbReference>
<dbReference type="GO" id="GO:0005739">
    <property type="term" value="C:mitochondrion"/>
    <property type="evidence" value="ECO:0007669"/>
    <property type="project" value="TreeGrafter"/>
</dbReference>
<keyword evidence="2" id="KW-0648">Protein biosynthesis</keyword>
<dbReference type="Gene3D" id="1.10.132.20">
    <property type="entry name" value="Ribosome-recycling factor"/>
    <property type="match status" value="1"/>
</dbReference>
<name>A0A7S4M928_9EUKA</name>
<organism evidence="4">
    <name type="scientific">Vannella robusta</name>
    <dbReference type="NCBI Taxonomy" id="1487602"/>
    <lineage>
        <taxon>Eukaryota</taxon>
        <taxon>Amoebozoa</taxon>
        <taxon>Discosea</taxon>
        <taxon>Flabellinia</taxon>
        <taxon>Vannellidae</taxon>
        <taxon>Vannella</taxon>
    </lineage>
</organism>
<proteinExistence type="inferred from homology"/>
<dbReference type="Gene3D" id="3.30.1360.40">
    <property type="match status" value="1"/>
</dbReference>
<dbReference type="GO" id="GO:0006412">
    <property type="term" value="P:translation"/>
    <property type="evidence" value="ECO:0007669"/>
    <property type="project" value="UniProtKB-KW"/>
</dbReference>
<dbReference type="PANTHER" id="PTHR20982:SF3">
    <property type="entry name" value="MITOCHONDRIAL RIBOSOME RECYCLING FACTOR PSEUDO 1"/>
    <property type="match status" value="1"/>
</dbReference>
<dbReference type="InterPro" id="IPR023584">
    <property type="entry name" value="Ribosome_recyc_fac_dom"/>
</dbReference>